<evidence type="ECO:0000256" key="1">
    <source>
        <dbReference type="PROSITE-ProRule" id="PRU10055"/>
    </source>
</evidence>
<dbReference type="RefSeq" id="XP_026277116.1">
    <property type="nucleotide sequence ID" value="XM_026421331.2"/>
</dbReference>
<feature type="signal peptide" evidence="4">
    <location>
        <begin position="1"/>
        <end position="21"/>
    </location>
</feature>
<evidence type="ECO:0000313" key="6">
    <source>
        <dbReference type="RefSeq" id="XP_026277116.1"/>
    </source>
</evidence>
<dbReference type="GO" id="GO:0008422">
    <property type="term" value="F:beta-glucosidase activity"/>
    <property type="evidence" value="ECO:0007669"/>
    <property type="project" value="TreeGrafter"/>
</dbReference>
<evidence type="ECO:0000256" key="3">
    <source>
        <dbReference type="SAM" id="MobiDB-lite"/>
    </source>
</evidence>
<dbReference type="GeneID" id="113205634"/>
<comment type="similarity">
    <text evidence="2">Belongs to the glycosyl hydrolase 1 family.</text>
</comment>
<dbReference type="PROSITE" id="PS00572">
    <property type="entry name" value="GLYCOSYL_HYDROL_F1_1"/>
    <property type="match status" value="1"/>
</dbReference>
<evidence type="ECO:0000256" key="4">
    <source>
        <dbReference type="SAM" id="SignalP"/>
    </source>
</evidence>
<dbReference type="PANTHER" id="PTHR10353">
    <property type="entry name" value="GLYCOSYL HYDROLASE"/>
    <property type="match status" value="1"/>
</dbReference>
<dbReference type="KEGG" id="foc:113205634"/>
<reference evidence="6" key="1">
    <citation type="submission" date="2025-08" db="UniProtKB">
        <authorList>
            <consortium name="RefSeq"/>
        </authorList>
    </citation>
    <scope>IDENTIFICATION</scope>
    <source>
        <tissue evidence="6">Whole organism</tissue>
    </source>
</reference>
<dbReference type="PANTHER" id="PTHR10353:SF53">
    <property type="entry name" value="BETA-1,4-GLUCOSIDASE (EUROFUNG)"/>
    <property type="match status" value="1"/>
</dbReference>
<dbReference type="Proteomes" id="UP000504606">
    <property type="component" value="Unplaced"/>
</dbReference>
<proteinExistence type="inferred from homology"/>
<feature type="chain" id="PRO_5027115842" evidence="4">
    <location>
        <begin position="22"/>
        <end position="550"/>
    </location>
</feature>
<dbReference type="Pfam" id="PF00232">
    <property type="entry name" value="Glyco_hydro_1"/>
    <property type="match status" value="1"/>
</dbReference>
<dbReference type="Gene3D" id="3.20.20.80">
    <property type="entry name" value="Glycosidases"/>
    <property type="match status" value="1"/>
</dbReference>
<dbReference type="InterPro" id="IPR001360">
    <property type="entry name" value="Glyco_hydro_1"/>
</dbReference>
<feature type="region of interest" description="Disordered" evidence="3">
    <location>
        <begin position="500"/>
        <end position="523"/>
    </location>
</feature>
<name>A0A6J1SER5_FRAOC</name>
<dbReference type="OrthoDB" id="65569at2759"/>
<feature type="compositionally biased region" description="Low complexity" evidence="3">
    <location>
        <begin position="510"/>
        <end position="523"/>
    </location>
</feature>
<evidence type="ECO:0000313" key="5">
    <source>
        <dbReference type="Proteomes" id="UP000504606"/>
    </source>
</evidence>
<dbReference type="InterPro" id="IPR017853">
    <property type="entry name" value="GH"/>
</dbReference>
<dbReference type="AlphaFoldDB" id="A0A6J1SER5"/>
<gene>
    <name evidence="6" type="primary">LOC113205634</name>
</gene>
<dbReference type="GO" id="GO:0005975">
    <property type="term" value="P:carbohydrate metabolic process"/>
    <property type="evidence" value="ECO:0007669"/>
    <property type="project" value="InterPro"/>
</dbReference>
<sequence>MGKVLHTLAIIVATAVAFSSAAHLAVKDEDPYALPETFLIGAGVSAIQTEGAWDADGKKESSPDHLLHTGKLAHLGFQDPHQHDVAADSYHRYMDDVKMAKALGLQLYRFSVSWGRVFFEGARIEKGIQYYHDLIKAIKDNGMQPLITLYHFDHPQQYEDDFMGWQSDKMVPKFEEYAKFMFQEYGKEVDLWVTMNEPNMYCAYFPSMFVEAGLYKEEDANIYRCMRNLILAHARSYHAFKDAGISGQIGFTALLMHASPNSTAPEDVYAADLFNQVHAGQVLAPVVLGDYPQVLKDELSDKLTEFTPEEKELIRGTTDFIGFNVYFSMVAAWQDPSSSAPFFKIPIMGKLVEDLPPSTYVNIAGEIDIKNPMNMFTRIAPEAIRDAVLWVWNSYKKPIIITENGLGDSLGMGKKDHLRASYHSAYMRTLVSTMKVFKVDVFAYCAWSLIDSFEWSAGFGRPFGLVHVDFEGKTLDRSLKESSQFWIELAKKRVVPLVEEPITTTPGPPASSTSSTSSASSTPSTSSASSLSTFLLLPVGAVLITLKSFH</sequence>
<keyword evidence="5" id="KW-1185">Reference proteome</keyword>
<dbReference type="SUPFAM" id="SSF51445">
    <property type="entry name" value="(Trans)glycosidases"/>
    <property type="match status" value="1"/>
</dbReference>
<keyword evidence="4" id="KW-0732">Signal</keyword>
<organism evidence="5 6">
    <name type="scientific">Frankliniella occidentalis</name>
    <name type="common">Western flower thrips</name>
    <name type="synonym">Euthrips occidentalis</name>
    <dbReference type="NCBI Taxonomy" id="133901"/>
    <lineage>
        <taxon>Eukaryota</taxon>
        <taxon>Metazoa</taxon>
        <taxon>Ecdysozoa</taxon>
        <taxon>Arthropoda</taxon>
        <taxon>Hexapoda</taxon>
        <taxon>Insecta</taxon>
        <taxon>Pterygota</taxon>
        <taxon>Neoptera</taxon>
        <taxon>Paraneoptera</taxon>
        <taxon>Thysanoptera</taxon>
        <taxon>Terebrantia</taxon>
        <taxon>Thripoidea</taxon>
        <taxon>Thripidae</taxon>
        <taxon>Frankliniella</taxon>
    </lineage>
</organism>
<protein>
    <submittedName>
        <fullName evidence="6">Myrosinase 1</fullName>
    </submittedName>
</protein>
<accession>A0A6J1SER5</accession>
<dbReference type="PRINTS" id="PR00131">
    <property type="entry name" value="GLHYDRLASE1"/>
</dbReference>
<feature type="active site" description="Nucleophile" evidence="1">
    <location>
        <position position="403"/>
    </location>
</feature>
<dbReference type="InterPro" id="IPR018120">
    <property type="entry name" value="Glyco_hydro_1_AS"/>
</dbReference>
<evidence type="ECO:0000256" key="2">
    <source>
        <dbReference type="RuleBase" id="RU003690"/>
    </source>
</evidence>